<protein>
    <recommendedName>
        <fullName evidence="10">Zinc-finger domain-containing protein</fullName>
    </recommendedName>
</protein>
<evidence type="ECO:0000256" key="1">
    <source>
        <dbReference type="ARBA" id="ARBA00004123"/>
    </source>
</evidence>
<evidence type="ECO:0000256" key="6">
    <source>
        <dbReference type="ARBA" id="ARBA00022843"/>
    </source>
</evidence>
<keyword evidence="3" id="KW-0963">Cytoplasm</keyword>
<keyword evidence="12" id="KW-1185">Reference proteome</keyword>
<reference evidence="11 12" key="1">
    <citation type="submission" date="2019-12" db="EMBL/GenBank/DDBJ databases">
        <authorList>
            <person name="Alioto T."/>
            <person name="Alioto T."/>
            <person name="Gomez Garrido J."/>
        </authorList>
    </citation>
    <scope>NUCLEOTIDE SEQUENCE [LARGE SCALE GENOMIC DNA]</scope>
</reference>
<dbReference type="AlphaFoldDB" id="A0A8S0PMW9"/>
<evidence type="ECO:0000259" key="10">
    <source>
        <dbReference type="Pfam" id="PF10497"/>
    </source>
</evidence>
<dbReference type="GO" id="GO:0006355">
    <property type="term" value="P:regulation of DNA-templated transcription"/>
    <property type="evidence" value="ECO:0007669"/>
    <property type="project" value="InterPro"/>
</dbReference>
<comment type="caution">
    <text evidence="11">The sequence shown here is derived from an EMBL/GenBank/DDBJ whole genome shotgun (WGS) entry which is preliminary data.</text>
</comment>
<proteinExistence type="predicted"/>
<accession>A0A8S0PMW9</accession>
<keyword evidence="7" id="KW-0805">Transcription regulation</keyword>
<evidence type="ECO:0000256" key="5">
    <source>
        <dbReference type="ARBA" id="ARBA00022553"/>
    </source>
</evidence>
<keyword evidence="9" id="KW-0539">Nucleus</keyword>
<dbReference type="Pfam" id="PF10497">
    <property type="entry name" value="zf-4CXXC_R1"/>
    <property type="match status" value="1"/>
</dbReference>
<dbReference type="InterPro" id="IPR040221">
    <property type="entry name" value="CDCA7/CDA7L"/>
</dbReference>
<feature type="domain" description="Zinc-finger" evidence="10">
    <location>
        <begin position="120"/>
        <end position="217"/>
    </location>
</feature>
<dbReference type="EMBL" id="CACTIH010000070">
    <property type="protein sequence ID" value="CAA2948772.1"/>
    <property type="molecule type" value="Genomic_DNA"/>
</dbReference>
<keyword evidence="6" id="KW-0832">Ubl conjugation</keyword>
<evidence type="ECO:0000313" key="12">
    <source>
        <dbReference type="Proteomes" id="UP000594638"/>
    </source>
</evidence>
<gene>
    <name evidence="11" type="ORF">OLEA9_A026994</name>
</gene>
<keyword evidence="8" id="KW-0804">Transcription</keyword>
<dbReference type="InterPro" id="IPR018866">
    <property type="entry name" value="Znf-4CXXC_R1"/>
</dbReference>
<dbReference type="Gramene" id="OE9A026994T1">
    <property type="protein sequence ID" value="OE9A026994C1"/>
    <property type="gene ID" value="OE9A026994"/>
</dbReference>
<dbReference type="GO" id="GO:0005634">
    <property type="term" value="C:nucleus"/>
    <property type="evidence" value="ECO:0007669"/>
    <property type="project" value="UniProtKB-SubCell"/>
</dbReference>
<name>A0A8S0PMW9_OLEEU</name>
<evidence type="ECO:0000256" key="2">
    <source>
        <dbReference type="ARBA" id="ARBA00004496"/>
    </source>
</evidence>
<evidence type="ECO:0000256" key="3">
    <source>
        <dbReference type="ARBA" id="ARBA00022490"/>
    </source>
</evidence>
<evidence type="ECO:0000256" key="4">
    <source>
        <dbReference type="ARBA" id="ARBA00022499"/>
    </source>
</evidence>
<keyword evidence="4" id="KW-1017">Isopeptide bond</keyword>
<sequence length="235" mass="26936">MKGFLRKYIRMKEESGKRRKLQLLGSKALVNKHNSKGINLANISHRTTTSRSKSVRKVPHLLMLSTKKMKEMEKIDGSTIVKEQKWNLETYTEDDAKQLGDYKIPWILFRDVYENGRRLYDKFNGRTCHQCRQKTLGLRTQCSRCKGSTGMLCGDCLYIRYGENIIEANENGKSWICPVCRGICNCSKCRNKKGLPPIPCIYSKALRNGYKSVADYLIKTHIVSISGEGETTKKV</sequence>
<evidence type="ECO:0000256" key="8">
    <source>
        <dbReference type="ARBA" id="ARBA00023163"/>
    </source>
</evidence>
<dbReference type="OrthoDB" id="298344at2759"/>
<organism evidence="11 12">
    <name type="scientific">Olea europaea subsp. europaea</name>
    <dbReference type="NCBI Taxonomy" id="158383"/>
    <lineage>
        <taxon>Eukaryota</taxon>
        <taxon>Viridiplantae</taxon>
        <taxon>Streptophyta</taxon>
        <taxon>Embryophyta</taxon>
        <taxon>Tracheophyta</taxon>
        <taxon>Spermatophyta</taxon>
        <taxon>Magnoliopsida</taxon>
        <taxon>eudicotyledons</taxon>
        <taxon>Gunneridae</taxon>
        <taxon>Pentapetalae</taxon>
        <taxon>asterids</taxon>
        <taxon>lamiids</taxon>
        <taxon>Lamiales</taxon>
        <taxon>Oleaceae</taxon>
        <taxon>Oleeae</taxon>
        <taxon>Olea</taxon>
    </lineage>
</organism>
<dbReference type="Proteomes" id="UP000594638">
    <property type="component" value="Unassembled WGS sequence"/>
</dbReference>
<evidence type="ECO:0000256" key="7">
    <source>
        <dbReference type="ARBA" id="ARBA00023015"/>
    </source>
</evidence>
<dbReference type="PANTHER" id="PTHR31169:SF33">
    <property type="entry name" value="CELL DIVISION CYCLE-ASSOCIATED 7-LIKE PROTEIN"/>
    <property type="match status" value="1"/>
</dbReference>
<evidence type="ECO:0000256" key="9">
    <source>
        <dbReference type="ARBA" id="ARBA00023242"/>
    </source>
</evidence>
<comment type="subcellular location">
    <subcellularLocation>
        <location evidence="2">Cytoplasm</location>
    </subcellularLocation>
    <subcellularLocation>
        <location evidence="1">Nucleus</location>
    </subcellularLocation>
</comment>
<keyword evidence="5" id="KW-0597">Phosphoprotein</keyword>
<dbReference type="GO" id="GO:0005737">
    <property type="term" value="C:cytoplasm"/>
    <property type="evidence" value="ECO:0007669"/>
    <property type="project" value="UniProtKB-SubCell"/>
</dbReference>
<dbReference type="PANTHER" id="PTHR31169">
    <property type="entry name" value="OS05G0300700 PROTEIN"/>
    <property type="match status" value="1"/>
</dbReference>
<evidence type="ECO:0000313" key="11">
    <source>
        <dbReference type="EMBL" id="CAA2948772.1"/>
    </source>
</evidence>